<feature type="compositionally biased region" description="Acidic residues" evidence="1">
    <location>
        <begin position="777"/>
        <end position="791"/>
    </location>
</feature>
<dbReference type="InterPro" id="IPR019748">
    <property type="entry name" value="FERM_central"/>
</dbReference>
<dbReference type="PROSITE" id="PS50020">
    <property type="entry name" value="WW_DOMAIN_2"/>
    <property type="match status" value="2"/>
</dbReference>
<dbReference type="InterPro" id="IPR036020">
    <property type="entry name" value="WW_dom_sf"/>
</dbReference>
<dbReference type="InterPro" id="IPR001202">
    <property type="entry name" value="WW_dom"/>
</dbReference>
<dbReference type="Gene3D" id="3.10.20.90">
    <property type="entry name" value="Phosphatidylinositol 3-kinase Catalytic Subunit, Chain A, domain 1"/>
    <property type="match status" value="1"/>
</dbReference>
<evidence type="ECO:0000259" key="4">
    <source>
        <dbReference type="PROSITE" id="PS50106"/>
    </source>
</evidence>
<sequence length="2174" mass="236476">MAAHGGATVLAAINSRLPADWAAKLNSDGRIYYINHGTKFTTWVPPPENWDPTTGLPYGWEEAVDEDGKKYFINHISKVTSRQDPRENPELYNDPPQPREVHLSRDAQLGFGFVAGSEKPVVVRFVTDGGPSVGRLLPGDQILKINGEDVKKAPREYVINLVRSCRETIVLTVCQPYTENVSGRKSAFISPAKRAKLKNNPSRVRFAEAVIVNGAPVINPSTHESYIPFMPNVLKVFLENGQTKSFKYDKRTTVKDVLESLQEKLGVKNAEHFALVLQNMKFPDPRKMSPLQEHESLADVANHPDAQHYKCLFRVCFVPKDAFDLLRKDPAAFEYFYLQCTNDVIQERFASELKYDMALRLASLHMQEHASSNNISKVSFKAIEKEFGLEKFLPKHILNTMKMKDIRKVITQNFKLNQNLMPPGQKQLTALQAKLHYVKIISELRSFGGKCFMATVIDTKQEAMVMVGPRCGISQVTNIKANMVAVLADFEDLDSASLCRESDTAQRIEIRLKEEKKPPVSLSMLTADMHDFVAYLEGYYHVQVDPSKALVSGVITVNGIGNTEAPKYESIHKVVAARWNYPDDLASQVDTPHTTQDNERIADLSKGPPSYQENLEMIDRLKEELGLNELDESQHISENAQGRAALTHFMSGDGMNGNLSTDSSGSSSSINSVINRSQSEGTLNKQRTLPHSKNKSGSAAQLHSLLQDMVAMATTKAANNKVKDSDVYDLENVNQVDSDSNTSANEYDALAKLVLGKDSIKLTHKKQHPGLPASWFQDEDEDEDDEVDDAGETSQTSSDHGDVDFSAVASSFGLHSPDQFPPEDPTYHPSMFCDGGLYLDPDLIDLTLIPPPPTPEVQRKMTSEEEAGLPPPPDQFHHSSTLMASTSKGDSKSSSNNGNADSSKTVDHVDNTAIEVDTHASSQEQHGVDDDIPVSVIDLPSPIQKRFNALSLQDEAFQVQIAAIDALAAGEDNQEKESGIESESDSGNETISDNVDFSSIHVLSERGAGGTRSHRGSHMANVEVTVPMDEDIDTLIARLTVPPPPEEFADDPHTLTDINDFEELETSNIDDILVESPKSDTLTDEAEFHLETFQTLEDEFASLMVPPPPALPHPVPQTPGDLKLPPPGAHPSTPGSASVYTPPAAVDTIVVTRQSSYTEQQQTSQNFLTFGKGARPKSFAGGEVHGSGSTSFIPQDSPKHSGRVQRPKVPPPAPPERQTSESSTGSKTAPSQVLKRPLSFAGFSSSGTGGGEDHNDIDELAAAVMAFNALKEDEGEDSDDTLTLAATSSTSESSETINKLLAEDAAESECMQSPVVLPGKEDVIPDATLPEEVVIEGNIRVEEPALDSSAELFIAPPHITEQEEPSVAEEIVLDLASLPPLHSDSTPEILIIEKDSAESIPQKPAKTPPPLAPKPTLKGKGKVPPPPPPRRSSSSLTDQKPETSAKPGGVKDAVKRFSGNFDDFKHGESEIKSTVDNVNSAGVKNLISKFKTSGSPHSETQDVNMAEKTTPVSETRHRFETDLSDEQNVKHVKDLTDSFNHHDLSFGSDSSECSLEVRPNQNGEKTASHVGHIKKQIEFKSDHKEQLKDSALGSFHHIESMEKTQQTGGENVHETSSVKRYGSHPTLNTDTEEHRSVSSLALAFELKRSLKRNQPSPPKIILPKDKDSEVMNEPKLPYSPGADVDIIILDSDEPVLAPKSHDHPDEIAPAKVSSVFSIKKSFESKPSVSPNKSPASESKPSPFAKPAVANKPDDLKKRLTVAAESSGKDKVDATVQESEGDKGNFSKPDILFEQGSEVNVRPSDLLKKNRPGSTTVSSQESSFQSPAGRQKVLRSSTFSASDSDKGTISPRSSSPVKRQTSLKLDSAGSQGSDSEGDTPGKPVPALKSAMPLVRSNLRPVGDMKRQNADISPKSGPMKANHVEEEVKEDVEDLWDSPVIEPLVKGIMKTTTPQTKAVEGNGNGKSPKKVMFAEIESNTLNSEHCENEEEELAVGDAGFSAVCDKITTRTYGGDSAFTLADEDVDTLITVLEQVLCKVNSDPGEGHTEGQFLEAKDNLLLQARHFVTESKLLVSSATQSKDKLIARVNSSMNVLANVASSTLVTLMTLTSIDLVNNLGSKVIDVAKAYRSTLNAASVAAGKPLGDPNMKHLMRQATNLATVLSTCMRTLKVLDSS</sequence>
<feature type="domain" description="Ras-associating" evidence="5">
    <location>
        <begin position="233"/>
        <end position="331"/>
    </location>
</feature>
<evidence type="ECO:0000256" key="1">
    <source>
        <dbReference type="SAM" id="MobiDB-lite"/>
    </source>
</evidence>
<feature type="region of interest" description="Disordered" evidence="1">
    <location>
        <begin position="1649"/>
        <end position="1681"/>
    </location>
</feature>
<dbReference type="CDD" id="cd06769">
    <property type="entry name" value="PDZ_FRMPD1_3_4-like"/>
    <property type="match status" value="1"/>
</dbReference>
<dbReference type="SMART" id="SM00456">
    <property type="entry name" value="WW"/>
    <property type="match status" value="2"/>
</dbReference>
<feature type="compositionally biased region" description="Polar residues" evidence="1">
    <location>
        <begin position="1220"/>
        <end position="1231"/>
    </location>
</feature>
<feature type="domain" description="WW" evidence="2">
    <location>
        <begin position="54"/>
        <end position="87"/>
    </location>
</feature>
<dbReference type="SMART" id="SM00295">
    <property type="entry name" value="B41"/>
    <property type="match status" value="1"/>
</dbReference>
<dbReference type="PROSITE" id="PS50200">
    <property type="entry name" value="RA"/>
    <property type="match status" value="1"/>
</dbReference>
<feature type="region of interest" description="Disordered" evidence="1">
    <location>
        <begin position="1106"/>
        <end position="1141"/>
    </location>
</feature>
<feature type="region of interest" description="Disordered" evidence="1">
    <location>
        <begin position="1547"/>
        <end position="1570"/>
    </location>
</feature>
<feature type="region of interest" description="Disordered" evidence="1">
    <location>
        <begin position="1489"/>
        <end position="1516"/>
    </location>
</feature>
<feature type="compositionally biased region" description="Polar residues" evidence="1">
    <location>
        <begin position="1811"/>
        <end position="1841"/>
    </location>
</feature>
<evidence type="ECO:0000313" key="6">
    <source>
        <dbReference type="Proteomes" id="UP000085678"/>
    </source>
</evidence>
<feature type="compositionally biased region" description="Polar residues" evidence="1">
    <location>
        <begin position="1726"/>
        <end position="1739"/>
    </location>
</feature>
<feature type="compositionally biased region" description="Low complexity" evidence="1">
    <location>
        <begin position="656"/>
        <end position="679"/>
    </location>
</feature>
<feature type="compositionally biased region" description="Polar residues" evidence="1">
    <location>
        <begin position="987"/>
        <end position="997"/>
    </location>
</feature>
<dbReference type="RefSeq" id="XP_013411615.1">
    <property type="nucleotide sequence ID" value="XM_013556161.2"/>
</dbReference>
<feature type="compositionally biased region" description="Low complexity" evidence="1">
    <location>
        <begin position="1156"/>
        <end position="1165"/>
    </location>
</feature>
<dbReference type="RefSeq" id="XP_013411616.1">
    <property type="nucleotide sequence ID" value="XM_013556162.2"/>
</dbReference>
<gene>
    <name evidence="7 8 9 10 11 12 13 14" type="primary">LOC106174554</name>
</gene>
<dbReference type="RefSeq" id="XP_013411619.1">
    <property type="nucleotide sequence ID" value="XM_013556165.2"/>
</dbReference>
<dbReference type="InterPro" id="IPR029071">
    <property type="entry name" value="Ubiquitin-like_domsf"/>
</dbReference>
<dbReference type="Proteomes" id="UP000085678">
    <property type="component" value="Unplaced"/>
</dbReference>
<dbReference type="SUPFAM" id="SSF47031">
    <property type="entry name" value="Second domain of FERM"/>
    <property type="match status" value="1"/>
</dbReference>
<evidence type="ECO:0000313" key="11">
    <source>
        <dbReference type="RefSeq" id="XP_013411617.1"/>
    </source>
</evidence>
<evidence type="ECO:0000259" key="2">
    <source>
        <dbReference type="PROSITE" id="PS50020"/>
    </source>
</evidence>
<dbReference type="InterPro" id="IPR014352">
    <property type="entry name" value="FERM/acyl-CoA-bd_prot_sf"/>
</dbReference>
<feature type="region of interest" description="Disordered" evidence="1">
    <location>
        <begin position="649"/>
        <end position="700"/>
    </location>
</feature>
<feature type="compositionally biased region" description="Low complexity" evidence="1">
    <location>
        <begin position="884"/>
        <end position="903"/>
    </location>
</feature>
<dbReference type="SUPFAM" id="SSF50729">
    <property type="entry name" value="PH domain-like"/>
    <property type="match status" value="1"/>
</dbReference>
<evidence type="ECO:0000259" key="3">
    <source>
        <dbReference type="PROSITE" id="PS50057"/>
    </source>
</evidence>
<feature type="domain" description="PDZ" evidence="4">
    <location>
        <begin position="100"/>
        <end position="177"/>
    </location>
</feature>
<dbReference type="Gene3D" id="2.30.42.10">
    <property type="match status" value="1"/>
</dbReference>
<dbReference type="PANTHER" id="PTHR46221:SF3">
    <property type="entry name" value="FERM AND PDZ DOMAIN-CONTAINING PROTEIN 4"/>
    <property type="match status" value="1"/>
</dbReference>
<evidence type="ECO:0000313" key="14">
    <source>
        <dbReference type="RefSeq" id="XP_013411620.1"/>
    </source>
</evidence>
<evidence type="ECO:0000313" key="12">
    <source>
        <dbReference type="RefSeq" id="XP_013411618.1"/>
    </source>
</evidence>
<dbReference type="PANTHER" id="PTHR46221">
    <property type="entry name" value="FERM AND PDZ DOMAIN-CONTAINING PROTEIN FAMILY MEMBER"/>
    <property type="match status" value="1"/>
</dbReference>
<dbReference type="RefSeq" id="XP_013411618.1">
    <property type="nucleotide sequence ID" value="XM_013556164.1"/>
</dbReference>
<dbReference type="InterPro" id="IPR035963">
    <property type="entry name" value="FERM_2"/>
</dbReference>
<dbReference type="Gene3D" id="2.20.70.10">
    <property type="match status" value="2"/>
</dbReference>
<evidence type="ECO:0000259" key="5">
    <source>
        <dbReference type="PROSITE" id="PS50200"/>
    </source>
</evidence>
<feature type="domain" description="WW" evidence="2">
    <location>
        <begin position="15"/>
        <end position="48"/>
    </location>
</feature>
<accession>A0A1S3JNR5</accession>
<dbReference type="RefSeq" id="XP_013411620.1">
    <property type="nucleotide sequence ID" value="XM_013556166.2"/>
</dbReference>
<dbReference type="SUPFAM" id="SSF51045">
    <property type="entry name" value="WW domain"/>
    <property type="match status" value="2"/>
</dbReference>
<dbReference type="SUPFAM" id="SSF54236">
    <property type="entry name" value="Ubiquitin-like"/>
    <property type="match status" value="1"/>
</dbReference>
<feature type="region of interest" description="Disordered" evidence="1">
    <location>
        <begin position="1379"/>
        <end position="1467"/>
    </location>
</feature>
<organism evidence="6 13">
    <name type="scientific">Lingula anatina</name>
    <name type="common">Brachiopod</name>
    <name type="synonym">Lingula unguis</name>
    <dbReference type="NCBI Taxonomy" id="7574"/>
    <lineage>
        <taxon>Eukaryota</taxon>
        <taxon>Metazoa</taxon>
        <taxon>Spiralia</taxon>
        <taxon>Lophotrochozoa</taxon>
        <taxon>Brachiopoda</taxon>
        <taxon>Linguliformea</taxon>
        <taxon>Lingulata</taxon>
        <taxon>Lingulida</taxon>
        <taxon>Linguloidea</taxon>
        <taxon>Lingulidae</taxon>
        <taxon>Lingula</taxon>
    </lineage>
</organism>
<keyword evidence="6" id="KW-1185">Reference proteome</keyword>
<feature type="region of interest" description="Disordered" evidence="1">
    <location>
        <begin position="1272"/>
        <end position="1296"/>
    </location>
</feature>
<feature type="region of interest" description="Disordered" evidence="1">
    <location>
        <begin position="78"/>
        <end position="98"/>
    </location>
</feature>
<evidence type="ECO:0000313" key="9">
    <source>
        <dbReference type="RefSeq" id="XP_013411615.1"/>
    </source>
</evidence>
<dbReference type="STRING" id="7574.A0A1S3JNR5"/>
<proteinExistence type="predicted"/>
<dbReference type="CDD" id="cd00201">
    <property type="entry name" value="WW"/>
    <property type="match status" value="2"/>
</dbReference>
<dbReference type="InterPro" id="IPR011993">
    <property type="entry name" value="PH-like_dom_sf"/>
</dbReference>
<evidence type="ECO:0000313" key="10">
    <source>
        <dbReference type="RefSeq" id="XP_013411616.1"/>
    </source>
</evidence>
<dbReference type="OrthoDB" id="5859304at2759"/>
<feature type="compositionally biased region" description="Polar residues" evidence="1">
    <location>
        <begin position="1849"/>
        <end position="1873"/>
    </location>
</feature>
<dbReference type="FunFam" id="2.30.42.10:FF:000053">
    <property type="entry name" value="FERM and PDZ domain-containing protein 4"/>
    <property type="match status" value="1"/>
</dbReference>
<evidence type="ECO:0000313" key="7">
    <source>
        <dbReference type="RefSeq" id="XP_013411613.1"/>
    </source>
</evidence>
<dbReference type="GO" id="GO:0007165">
    <property type="term" value="P:signal transduction"/>
    <property type="evidence" value="ECO:0007669"/>
    <property type="project" value="InterPro"/>
</dbReference>
<dbReference type="GeneID" id="106174554"/>
<dbReference type="PROSITE" id="PS50106">
    <property type="entry name" value="PDZ"/>
    <property type="match status" value="1"/>
</dbReference>
<dbReference type="InterPro" id="IPR001478">
    <property type="entry name" value="PDZ"/>
</dbReference>
<dbReference type="Gene3D" id="1.20.80.10">
    <property type="match status" value="1"/>
</dbReference>
<feature type="domain" description="FERM" evidence="3">
    <location>
        <begin position="232"/>
        <end position="547"/>
    </location>
</feature>
<reference evidence="7 8" key="1">
    <citation type="submission" date="2025-04" db="UniProtKB">
        <authorList>
            <consortium name="RefSeq"/>
        </authorList>
    </citation>
    <scope>IDENTIFICATION</scope>
    <source>
        <tissue evidence="7 8">Gonads</tissue>
    </source>
</reference>
<feature type="region of interest" description="Disordered" evidence="1">
    <location>
        <begin position="586"/>
        <end position="611"/>
    </location>
</feature>
<dbReference type="InterPro" id="IPR019749">
    <property type="entry name" value="Band_41_domain"/>
</dbReference>
<dbReference type="Pfam" id="PF00595">
    <property type="entry name" value="PDZ"/>
    <property type="match status" value="1"/>
</dbReference>
<name>A0A1S3JNR5_LINAN</name>
<feature type="region of interest" description="Disordered" evidence="1">
    <location>
        <begin position="1156"/>
        <end position="1255"/>
    </location>
</feature>
<dbReference type="KEGG" id="lak:106174554"/>
<dbReference type="InterPro" id="IPR000299">
    <property type="entry name" value="FERM_domain"/>
</dbReference>
<dbReference type="Pfam" id="PF21989">
    <property type="entry name" value="RA_2"/>
    <property type="match status" value="1"/>
</dbReference>
<protein>
    <submittedName>
        <fullName evidence="7 8">Uncharacterized protein LOC106174554</fullName>
    </submittedName>
</protein>
<dbReference type="InterPro" id="IPR000159">
    <property type="entry name" value="RA_dom"/>
</dbReference>
<evidence type="ECO:0000313" key="8">
    <source>
        <dbReference type="RefSeq" id="XP_013411614.1"/>
    </source>
</evidence>
<feature type="compositionally biased region" description="Polar residues" evidence="1">
    <location>
        <begin position="1490"/>
        <end position="1503"/>
    </location>
</feature>
<dbReference type="Gene3D" id="2.30.29.30">
    <property type="entry name" value="Pleckstrin-homology domain (PH domain)/Phosphotyrosine-binding domain (PTB)"/>
    <property type="match status" value="1"/>
</dbReference>
<dbReference type="Gene3D" id="1.20.1420.10">
    <property type="entry name" value="Talin, central domain"/>
    <property type="match status" value="1"/>
</dbReference>
<feature type="compositionally biased region" description="Low complexity" evidence="1">
    <location>
        <begin position="1281"/>
        <end position="1296"/>
    </location>
</feature>
<feature type="region of interest" description="Disordered" evidence="1">
    <location>
        <begin position="970"/>
        <end position="997"/>
    </location>
</feature>
<feature type="region of interest" description="Disordered" evidence="1">
    <location>
        <begin position="1603"/>
        <end position="1635"/>
    </location>
</feature>
<dbReference type="RefSeq" id="XP_013411617.1">
    <property type="nucleotide sequence ID" value="XM_013556163.2"/>
</dbReference>
<feature type="compositionally biased region" description="Pro residues" evidence="1">
    <location>
        <begin position="1106"/>
        <end position="1117"/>
    </location>
</feature>
<dbReference type="CDD" id="cd17088">
    <property type="entry name" value="FERM_F1_FRMPD1_like"/>
    <property type="match status" value="1"/>
</dbReference>
<dbReference type="Pfam" id="PF00373">
    <property type="entry name" value="FERM_M"/>
    <property type="match status" value="1"/>
</dbReference>
<feature type="region of interest" description="Disordered" evidence="1">
    <location>
        <begin position="765"/>
        <end position="932"/>
    </location>
</feature>
<dbReference type="CDD" id="cd14473">
    <property type="entry name" value="FERM_B-lobe"/>
    <property type="match status" value="1"/>
</dbReference>
<feature type="compositionally biased region" description="Low complexity" evidence="1">
    <location>
        <begin position="839"/>
        <end position="848"/>
    </location>
</feature>
<dbReference type="SMART" id="SM00228">
    <property type="entry name" value="PDZ"/>
    <property type="match status" value="1"/>
</dbReference>
<dbReference type="InterPro" id="IPR036034">
    <property type="entry name" value="PDZ_sf"/>
</dbReference>
<feature type="compositionally biased region" description="Polar residues" evidence="1">
    <location>
        <begin position="1547"/>
        <end position="1565"/>
    </location>
</feature>
<evidence type="ECO:0000313" key="13">
    <source>
        <dbReference type="RefSeq" id="XP_013411619.1"/>
    </source>
</evidence>
<dbReference type="PROSITE" id="PS01159">
    <property type="entry name" value="WW_DOMAIN_1"/>
    <property type="match status" value="1"/>
</dbReference>
<dbReference type="Pfam" id="PF00397">
    <property type="entry name" value="WW"/>
    <property type="match status" value="2"/>
</dbReference>
<dbReference type="SUPFAM" id="SSF50156">
    <property type="entry name" value="PDZ domain-like"/>
    <property type="match status" value="1"/>
</dbReference>
<dbReference type="RefSeq" id="XP_013411613.1">
    <property type="nucleotide sequence ID" value="XM_013556159.1"/>
</dbReference>
<dbReference type="PROSITE" id="PS50057">
    <property type="entry name" value="FERM_3"/>
    <property type="match status" value="1"/>
</dbReference>
<dbReference type="RefSeq" id="XP_013411614.1">
    <property type="nucleotide sequence ID" value="XM_013556160.2"/>
</dbReference>
<feature type="region of interest" description="Disordered" evidence="1">
    <location>
        <begin position="1722"/>
        <end position="1888"/>
    </location>
</feature>